<dbReference type="InterPro" id="IPR017549">
    <property type="entry name" value="APMV_L690"/>
</dbReference>
<comment type="caution">
    <text evidence="3">The sequence shown here is derived from an EMBL/GenBank/DDBJ whole genome shotgun (WGS) entry which is preliminary data.</text>
</comment>
<protein>
    <submittedName>
        <fullName evidence="3">TIGR03118 family protein</fullName>
    </submittedName>
</protein>
<dbReference type="NCBIfam" id="TIGR02595">
    <property type="entry name" value="PEP_CTERM"/>
    <property type="match status" value="1"/>
</dbReference>
<keyword evidence="4" id="KW-1185">Reference proteome</keyword>
<accession>A0A2N8KRL9</accession>
<dbReference type="Gene3D" id="2.120.10.30">
    <property type="entry name" value="TolB, C-terminal domain"/>
    <property type="match status" value="1"/>
</dbReference>
<dbReference type="EMBL" id="POSP01000004">
    <property type="protein sequence ID" value="PND36096.1"/>
    <property type="molecule type" value="Genomic_DNA"/>
</dbReference>
<organism evidence="3 4">
    <name type="scientific">Kinneretia aquatilis</name>
    <dbReference type="NCBI Taxonomy" id="2070761"/>
    <lineage>
        <taxon>Bacteria</taxon>
        <taxon>Pseudomonadati</taxon>
        <taxon>Pseudomonadota</taxon>
        <taxon>Betaproteobacteria</taxon>
        <taxon>Burkholderiales</taxon>
        <taxon>Sphaerotilaceae</taxon>
        <taxon>Roseateles</taxon>
    </lineage>
</organism>
<dbReference type="InterPro" id="IPR013424">
    <property type="entry name" value="Ice-binding_C"/>
</dbReference>
<dbReference type="Pfam" id="PF07589">
    <property type="entry name" value="PEP-CTERM"/>
    <property type="match status" value="1"/>
</dbReference>
<dbReference type="Proteomes" id="UP000235916">
    <property type="component" value="Unassembled WGS sequence"/>
</dbReference>
<feature type="domain" description="Ice-binding protein C-terminal" evidence="2">
    <location>
        <begin position="423"/>
        <end position="444"/>
    </location>
</feature>
<name>A0A2N8KRL9_9BURK</name>
<proteinExistence type="predicted"/>
<evidence type="ECO:0000256" key="1">
    <source>
        <dbReference type="SAM" id="SignalP"/>
    </source>
</evidence>
<dbReference type="SUPFAM" id="SSF63825">
    <property type="entry name" value="YWTD domain"/>
    <property type="match status" value="1"/>
</dbReference>
<sequence>MLPHSLSRLALACLGVLALSGVAQASGSGLNAFVQTNLVANSDKYKPTALVDPDLVNPWGIALRPPGIGGHIWTSNAGTGTTTTYIGDVNGLPLHQDGLKLVPIVTSARDRDPFSTGSDGVAQVTGQVYNAASDVAGQPLEFKVGGPAVNYNNGQSAGVIEGSAKFVFVTMDGTINAWRSGTNPGMLEAVVVKDYSLIQPAAQGLRVAPGYTGVAMTTDAWRLDAQGQKLADNRLYAADFANGRIQTFDNQWQDVTAAGSFARPEGLAASYHPFNVQVMGDRVYVAWAENSFEIDEPTEEIPGAGFGRIAAYDRDGRLLQDFSDHSLLNAPWGMAMAPQSFGAFAGALLVANFGDGTIAGYDVNTGASLGYLRDAQGEVISIDGIWGLTFGNGVALGDANALYFTAGPDEERDGLLGKLELAPVPEPGTVVLMSLGLLGLLGRRGLQACRQRRQA</sequence>
<dbReference type="AlphaFoldDB" id="A0A2N8KRL9"/>
<reference evidence="3 4" key="1">
    <citation type="submission" date="2018-01" db="EMBL/GenBank/DDBJ databases">
        <title>Draft genome sequence of Paucibacter aquatile CR182 isolated from freshwater of the Nakdong River.</title>
        <authorList>
            <person name="Choi A."/>
            <person name="Chung E.J."/>
        </authorList>
    </citation>
    <scope>NUCLEOTIDE SEQUENCE [LARGE SCALE GENOMIC DNA]</scope>
    <source>
        <strain evidence="3 4">CR182</strain>
    </source>
</reference>
<evidence type="ECO:0000259" key="2">
    <source>
        <dbReference type="Pfam" id="PF07589"/>
    </source>
</evidence>
<evidence type="ECO:0000313" key="3">
    <source>
        <dbReference type="EMBL" id="PND36096.1"/>
    </source>
</evidence>
<keyword evidence="1" id="KW-0732">Signal</keyword>
<dbReference type="OrthoDB" id="581621at2"/>
<feature type="chain" id="PRO_5014996523" evidence="1">
    <location>
        <begin position="26"/>
        <end position="455"/>
    </location>
</feature>
<feature type="signal peptide" evidence="1">
    <location>
        <begin position="1"/>
        <end position="25"/>
    </location>
</feature>
<dbReference type="InterPro" id="IPR011042">
    <property type="entry name" value="6-blade_b-propeller_TolB-like"/>
</dbReference>
<gene>
    <name evidence="3" type="ORF">C1O66_20405</name>
</gene>
<evidence type="ECO:0000313" key="4">
    <source>
        <dbReference type="Proteomes" id="UP000235916"/>
    </source>
</evidence>
<dbReference type="RefSeq" id="WP_102769872.1">
    <property type="nucleotide sequence ID" value="NZ_POSP01000004.1"/>
</dbReference>
<dbReference type="SUPFAM" id="SSF63829">
    <property type="entry name" value="Calcium-dependent phosphotriesterase"/>
    <property type="match status" value="1"/>
</dbReference>
<dbReference type="NCBIfam" id="TIGR03118">
    <property type="entry name" value="PEPCTERM_chp_1"/>
    <property type="match status" value="1"/>
</dbReference>